<reference evidence="6 7" key="1">
    <citation type="submission" date="2016-03" db="EMBL/GenBank/DDBJ databases">
        <authorList>
            <person name="Ploux O."/>
        </authorList>
    </citation>
    <scope>NUCLEOTIDE SEQUENCE [LARGE SCALE GENOMIC DNA]</scope>
    <source>
        <strain evidence="6 7">LPB0076</strain>
    </source>
</reference>
<dbReference type="SUPFAM" id="SSF56784">
    <property type="entry name" value="HAD-like"/>
    <property type="match status" value="1"/>
</dbReference>
<dbReference type="InterPro" id="IPR000150">
    <property type="entry name" value="Cof"/>
</dbReference>
<keyword evidence="2" id="KW-0479">Metal-binding</keyword>
<dbReference type="PANTHER" id="PTHR47267:SF4">
    <property type="entry name" value="PYRIDOXAL PHOSPHATE PHOSPHATASE YIGL"/>
    <property type="match status" value="1"/>
</dbReference>
<evidence type="ECO:0000256" key="5">
    <source>
        <dbReference type="ARBA" id="ARBA00034778"/>
    </source>
</evidence>
<evidence type="ECO:0000256" key="1">
    <source>
        <dbReference type="ARBA" id="ARBA00001946"/>
    </source>
</evidence>
<dbReference type="InterPro" id="IPR036412">
    <property type="entry name" value="HAD-like_sf"/>
</dbReference>
<evidence type="ECO:0000313" key="6">
    <source>
        <dbReference type="EMBL" id="OCB70239.1"/>
    </source>
</evidence>
<dbReference type="InterPro" id="IPR023214">
    <property type="entry name" value="HAD_sf"/>
</dbReference>
<evidence type="ECO:0000256" key="2">
    <source>
        <dbReference type="ARBA" id="ARBA00022723"/>
    </source>
</evidence>
<comment type="caution">
    <text evidence="6">The sequence shown here is derived from an EMBL/GenBank/DDBJ whole genome shotgun (WGS) entry which is preliminary data.</text>
</comment>
<dbReference type="Gene3D" id="3.30.1240.10">
    <property type="match status" value="1"/>
</dbReference>
<name>A0A1B9DKS1_9FLAO</name>
<dbReference type="RefSeq" id="WP_066337078.1">
    <property type="nucleotide sequence ID" value="NZ_CP017688.1"/>
</dbReference>
<sequence>MSLLHNIKVIITDLDGTLLHTNHQISTYTRAVFQELYQQGYLIIVATGRHHIDAMSLVATLGFPVYLVSSNGARIHSPEKELLFSFDIASDAIKSVLQLGIEPEFTTVLFKEKVWLTNKSNQKLNNFQKELHYPPEIVDFDTIEDFKAIKLFFTHECHDKLVALKNRILDTHHTLFNPAFSLPLCLEFMDKSIDKKRAIAQILQKEAVGFHQAISFGDGYNDEQMLNATAKGLLMANAPDSLKKTLSHLEVIASNDQNGVAQYLSKMLLKTKPSNYAQDGFCN</sequence>
<dbReference type="SFLD" id="SFLDS00003">
    <property type="entry name" value="Haloacid_Dehalogenase"/>
    <property type="match status" value="1"/>
</dbReference>
<gene>
    <name evidence="6" type="ORF">LPBF_12415</name>
</gene>
<dbReference type="STRING" id="1763534.GCA_001831475_01554"/>
<dbReference type="SFLD" id="SFLDG01140">
    <property type="entry name" value="C2.B:_Phosphomannomutase_and_P"/>
    <property type="match status" value="1"/>
</dbReference>
<dbReference type="InterPro" id="IPR006379">
    <property type="entry name" value="HAD-SF_hydro_IIB"/>
</dbReference>
<dbReference type="EMBL" id="LVEP01000064">
    <property type="protein sequence ID" value="OCB70239.1"/>
    <property type="molecule type" value="Genomic_DNA"/>
</dbReference>
<organism evidence="6 7">
    <name type="scientific">Flavobacterium crassostreae</name>
    <dbReference type="NCBI Taxonomy" id="1763534"/>
    <lineage>
        <taxon>Bacteria</taxon>
        <taxon>Pseudomonadati</taxon>
        <taxon>Bacteroidota</taxon>
        <taxon>Flavobacteriia</taxon>
        <taxon>Flavobacteriales</taxon>
        <taxon>Flavobacteriaceae</taxon>
        <taxon>Flavobacterium</taxon>
    </lineage>
</organism>
<keyword evidence="7" id="KW-1185">Reference proteome</keyword>
<keyword evidence="3" id="KW-0378">Hydrolase</keyword>
<dbReference type="OrthoDB" id="9814970at2"/>
<dbReference type="PANTHER" id="PTHR47267">
    <property type="match status" value="1"/>
</dbReference>
<dbReference type="NCBIfam" id="TIGR01484">
    <property type="entry name" value="HAD-SF-IIB"/>
    <property type="match status" value="1"/>
</dbReference>
<proteinExistence type="inferred from homology"/>
<accession>A0A1B9DKS1</accession>
<protein>
    <submittedName>
        <fullName evidence="6">Haloacid dehalogenase</fullName>
    </submittedName>
</protein>
<dbReference type="GO" id="GO:0016791">
    <property type="term" value="F:phosphatase activity"/>
    <property type="evidence" value="ECO:0007669"/>
    <property type="project" value="UniProtKB-ARBA"/>
</dbReference>
<evidence type="ECO:0000256" key="3">
    <source>
        <dbReference type="ARBA" id="ARBA00022801"/>
    </source>
</evidence>
<dbReference type="NCBIfam" id="TIGR00099">
    <property type="entry name" value="Cof-subfamily"/>
    <property type="match status" value="1"/>
</dbReference>
<dbReference type="GO" id="GO:0046872">
    <property type="term" value="F:metal ion binding"/>
    <property type="evidence" value="ECO:0007669"/>
    <property type="project" value="UniProtKB-KW"/>
</dbReference>
<evidence type="ECO:0000313" key="7">
    <source>
        <dbReference type="Proteomes" id="UP000093510"/>
    </source>
</evidence>
<keyword evidence="4" id="KW-0460">Magnesium</keyword>
<comment type="similarity">
    <text evidence="5">Belongs to the HAD-like hydrolase superfamily. Cof family.</text>
</comment>
<evidence type="ECO:0000256" key="4">
    <source>
        <dbReference type="ARBA" id="ARBA00022842"/>
    </source>
</evidence>
<comment type="cofactor">
    <cofactor evidence="1">
        <name>Mg(2+)</name>
        <dbReference type="ChEBI" id="CHEBI:18420"/>
    </cofactor>
</comment>
<dbReference type="AlphaFoldDB" id="A0A1B9DKS1"/>
<dbReference type="Gene3D" id="3.40.50.1000">
    <property type="entry name" value="HAD superfamily/HAD-like"/>
    <property type="match status" value="1"/>
</dbReference>
<dbReference type="Pfam" id="PF08282">
    <property type="entry name" value="Hydrolase_3"/>
    <property type="match status" value="1"/>
</dbReference>
<dbReference type="Proteomes" id="UP000093510">
    <property type="component" value="Unassembled WGS sequence"/>
</dbReference>